<evidence type="ECO:0000256" key="1">
    <source>
        <dbReference type="ARBA" id="ARBA00022670"/>
    </source>
</evidence>
<organism evidence="5">
    <name type="scientific">Tanacetum cinerariifolium</name>
    <name type="common">Dalmatian daisy</name>
    <name type="synonym">Chrysanthemum cinerariifolium</name>
    <dbReference type="NCBI Taxonomy" id="118510"/>
    <lineage>
        <taxon>Eukaryota</taxon>
        <taxon>Viridiplantae</taxon>
        <taxon>Streptophyta</taxon>
        <taxon>Embryophyta</taxon>
        <taxon>Tracheophyta</taxon>
        <taxon>Spermatophyta</taxon>
        <taxon>Magnoliopsida</taxon>
        <taxon>eudicotyledons</taxon>
        <taxon>Gunneridae</taxon>
        <taxon>Pentapetalae</taxon>
        <taxon>asterids</taxon>
        <taxon>campanulids</taxon>
        <taxon>Asterales</taxon>
        <taxon>Asteraceae</taxon>
        <taxon>Asteroideae</taxon>
        <taxon>Anthemideae</taxon>
        <taxon>Anthemidinae</taxon>
        <taxon>Tanacetum</taxon>
    </lineage>
</organism>
<feature type="region of interest" description="Disordered" evidence="2">
    <location>
        <begin position="1"/>
        <end position="35"/>
    </location>
</feature>
<feature type="domain" description="Retrovirus-related Pol polyprotein from transposon TNT 1-94-like beta-barrel" evidence="4">
    <location>
        <begin position="306"/>
        <end position="379"/>
    </location>
</feature>
<dbReference type="Pfam" id="PF13976">
    <property type="entry name" value="gag_pre-integrs"/>
    <property type="match status" value="1"/>
</dbReference>
<feature type="compositionally biased region" description="Low complexity" evidence="2">
    <location>
        <begin position="16"/>
        <end position="27"/>
    </location>
</feature>
<sequence length="656" mass="75199">MSRTMPPIPPPPGPNPSNAGNPNTNTGNHKKDYKRKYKGLKAEMAVLTKRIDDLTKGKSEKVLIVESFDWDEESVSSEDERTTMIRAFMAITKDEPSVGKADERSGQWVDITMKKVHRLLSLTNGDERKHVLDFTHVDLYYVDDQRKNLVNKFNLLKQELSLHKSKLCNLKHTLSINCSLQNEVTRVNIENEYMKDEMYDLKKDEEEPLSPLSKLIGAAPTGTSDSLISLSDLTLNMADLTLNTSVLKNTRLTSVIVLPAHVIKRKTENKSPVVFKSCSDKKANAFAEKLLLTLVEENYLKSSVRYLDSGYSRHMTWVKQYLHKYSKESGPKVVFRDESLGDTKGYGSVNCNRITFTMGDYVDGLKHNLISISQLCDANFKVLFTKNQGTIFNQNDEVVLIALRRRDVYIIDMSSYNKESNIDFFAKASLSVNWIWHERLSHLKFKNINNLAKHNLISGLLFLTFSKDKNCSVCEKGKHHRASFKTKRSLSINKKMENLNEAMVNKLRNDNGTEFKNHKVEEFSKNMLNSAKLPKQFWGEAVNIACYTQNRSIIVKRHRKTTYDMFRGRSLDINYIYVFELPVYIHNHKDHLGKFGEKADDAFFLGFPQVAKAFKATSKDKKGRKHIMLPSVKMMKLFLKPAQKVMQSTSMKIDLS</sequence>
<feature type="domain" description="GAG-pre-integrase" evidence="3">
    <location>
        <begin position="408"/>
        <end position="479"/>
    </location>
</feature>
<proteinExistence type="predicted"/>
<dbReference type="PANTHER" id="PTHR42648">
    <property type="entry name" value="TRANSPOSASE, PUTATIVE-RELATED"/>
    <property type="match status" value="1"/>
</dbReference>
<dbReference type="PANTHER" id="PTHR42648:SF32">
    <property type="entry name" value="RIBONUCLEASE H-LIKE DOMAIN, GAG-PRE-INTEGRASE DOMAIN PROTEIN-RELATED"/>
    <property type="match status" value="1"/>
</dbReference>
<feature type="compositionally biased region" description="Pro residues" evidence="2">
    <location>
        <begin position="1"/>
        <end position="15"/>
    </location>
</feature>
<dbReference type="EMBL" id="BKCJ010001795">
    <property type="protein sequence ID" value="GEU44069.1"/>
    <property type="molecule type" value="Genomic_DNA"/>
</dbReference>
<comment type="caution">
    <text evidence="5">The sequence shown here is derived from an EMBL/GenBank/DDBJ whole genome shotgun (WGS) entry which is preliminary data.</text>
</comment>
<dbReference type="InterPro" id="IPR054722">
    <property type="entry name" value="PolX-like_BBD"/>
</dbReference>
<evidence type="ECO:0000259" key="3">
    <source>
        <dbReference type="Pfam" id="PF13976"/>
    </source>
</evidence>
<dbReference type="GO" id="GO:0008233">
    <property type="term" value="F:peptidase activity"/>
    <property type="evidence" value="ECO:0007669"/>
    <property type="project" value="UniProtKB-KW"/>
</dbReference>
<gene>
    <name evidence="5" type="ORF">Tci_016047</name>
</gene>
<keyword evidence="1" id="KW-0378">Hydrolase</keyword>
<dbReference type="Pfam" id="PF22936">
    <property type="entry name" value="Pol_BBD"/>
    <property type="match status" value="1"/>
</dbReference>
<dbReference type="GO" id="GO:0006508">
    <property type="term" value="P:proteolysis"/>
    <property type="evidence" value="ECO:0007669"/>
    <property type="project" value="UniProtKB-KW"/>
</dbReference>
<accession>A0A6L2K4W6</accession>
<dbReference type="SUPFAM" id="SSF53098">
    <property type="entry name" value="Ribonuclease H-like"/>
    <property type="match status" value="1"/>
</dbReference>
<keyword evidence="1" id="KW-0645">Protease</keyword>
<evidence type="ECO:0000256" key="2">
    <source>
        <dbReference type="SAM" id="MobiDB-lite"/>
    </source>
</evidence>
<reference evidence="5" key="1">
    <citation type="journal article" date="2019" name="Sci. Rep.">
        <title>Draft genome of Tanacetum cinerariifolium, the natural source of mosquito coil.</title>
        <authorList>
            <person name="Yamashiro T."/>
            <person name="Shiraishi A."/>
            <person name="Satake H."/>
            <person name="Nakayama K."/>
        </authorList>
    </citation>
    <scope>NUCLEOTIDE SEQUENCE</scope>
</reference>
<evidence type="ECO:0000259" key="4">
    <source>
        <dbReference type="Pfam" id="PF22936"/>
    </source>
</evidence>
<name>A0A6L2K4W6_TANCI</name>
<dbReference type="AlphaFoldDB" id="A0A6L2K4W6"/>
<evidence type="ECO:0000313" key="5">
    <source>
        <dbReference type="EMBL" id="GEU44069.1"/>
    </source>
</evidence>
<dbReference type="InterPro" id="IPR025724">
    <property type="entry name" value="GAG-pre-integrase_dom"/>
</dbReference>
<protein>
    <submittedName>
        <fullName evidence="5">Uncharacterized protein</fullName>
    </submittedName>
</protein>
<dbReference type="InterPro" id="IPR039537">
    <property type="entry name" value="Retrotran_Ty1/copia-like"/>
</dbReference>
<dbReference type="InterPro" id="IPR012337">
    <property type="entry name" value="RNaseH-like_sf"/>
</dbReference>